<reference evidence="2" key="1">
    <citation type="journal article" date="2021" name="bioRxiv">
        <title>Whole Genome Assembly and Annotation of Northern Wild Rice, Zizania palustris L., Supports a Whole Genome Duplication in the Zizania Genus.</title>
        <authorList>
            <person name="Haas M."/>
            <person name="Kono T."/>
            <person name="Macchietto M."/>
            <person name="Millas R."/>
            <person name="McGilp L."/>
            <person name="Shao M."/>
            <person name="Duquette J."/>
            <person name="Hirsch C.N."/>
            <person name="Kimball J."/>
        </authorList>
    </citation>
    <scope>NUCLEOTIDE SEQUENCE</scope>
    <source>
        <tissue evidence="2">Fresh leaf tissue</tissue>
    </source>
</reference>
<dbReference type="EMBL" id="JAAALK010000285">
    <property type="protein sequence ID" value="KAG8064498.1"/>
    <property type="molecule type" value="Genomic_DNA"/>
</dbReference>
<evidence type="ECO:0000313" key="2">
    <source>
        <dbReference type="EMBL" id="KAG8064498.1"/>
    </source>
</evidence>
<feature type="region of interest" description="Disordered" evidence="1">
    <location>
        <begin position="43"/>
        <end position="100"/>
    </location>
</feature>
<proteinExistence type="predicted"/>
<keyword evidence="3" id="KW-1185">Reference proteome</keyword>
<feature type="region of interest" description="Disordered" evidence="1">
    <location>
        <begin position="152"/>
        <end position="220"/>
    </location>
</feature>
<feature type="compositionally biased region" description="Gly residues" evidence="1">
    <location>
        <begin position="186"/>
        <end position="199"/>
    </location>
</feature>
<accession>A0A8J5S5B9</accession>
<sequence>MTTFVPTAEDMQALVDLQQVVANLRTYLGLAPVASTLASFPHGATGSPTALSPPPRAASDSRRATGDADRKLSTVKKQSRVEPLRTVNPATPDEERHDNPLNAAAYSFPNYTHGNGAKPTPQPLIPIAVARQTRCPEDPLRTRPRLLCRRKRGGRGACVAQQQGRSVSLGRPHQRKKRRSRWRGVRGSGGRSQGGGGWRGRAPRSGLTLEPPSPPHATSAEGAEHLLSAEGRRPSVAARWATTGGHGAAMKGARAGRWRLRGRAWRRRLRRGPRCAGGFG</sequence>
<name>A0A8J5S5B9_ZIZPA</name>
<reference evidence="2" key="2">
    <citation type="submission" date="2021-02" db="EMBL/GenBank/DDBJ databases">
        <authorList>
            <person name="Kimball J.A."/>
            <person name="Haas M.W."/>
            <person name="Macchietto M."/>
            <person name="Kono T."/>
            <person name="Duquette J."/>
            <person name="Shao M."/>
        </authorList>
    </citation>
    <scope>NUCLEOTIDE SEQUENCE</scope>
    <source>
        <tissue evidence="2">Fresh leaf tissue</tissue>
    </source>
</reference>
<dbReference type="AlphaFoldDB" id="A0A8J5S5B9"/>
<comment type="caution">
    <text evidence="2">The sequence shown here is derived from an EMBL/GenBank/DDBJ whole genome shotgun (WGS) entry which is preliminary data.</text>
</comment>
<gene>
    <name evidence="2" type="ORF">GUJ93_ZPchr0004g39104</name>
</gene>
<evidence type="ECO:0000313" key="3">
    <source>
        <dbReference type="Proteomes" id="UP000729402"/>
    </source>
</evidence>
<protein>
    <submittedName>
        <fullName evidence="2">Uncharacterized protein</fullName>
    </submittedName>
</protein>
<feature type="compositionally biased region" description="Basic and acidic residues" evidence="1">
    <location>
        <begin position="59"/>
        <end position="72"/>
    </location>
</feature>
<feature type="compositionally biased region" description="Basic residues" evidence="1">
    <location>
        <begin position="172"/>
        <end position="184"/>
    </location>
</feature>
<evidence type="ECO:0000256" key="1">
    <source>
        <dbReference type="SAM" id="MobiDB-lite"/>
    </source>
</evidence>
<dbReference type="Proteomes" id="UP000729402">
    <property type="component" value="Unassembled WGS sequence"/>
</dbReference>
<organism evidence="2 3">
    <name type="scientific">Zizania palustris</name>
    <name type="common">Northern wild rice</name>
    <dbReference type="NCBI Taxonomy" id="103762"/>
    <lineage>
        <taxon>Eukaryota</taxon>
        <taxon>Viridiplantae</taxon>
        <taxon>Streptophyta</taxon>
        <taxon>Embryophyta</taxon>
        <taxon>Tracheophyta</taxon>
        <taxon>Spermatophyta</taxon>
        <taxon>Magnoliopsida</taxon>
        <taxon>Liliopsida</taxon>
        <taxon>Poales</taxon>
        <taxon>Poaceae</taxon>
        <taxon>BOP clade</taxon>
        <taxon>Oryzoideae</taxon>
        <taxon>Oryzeae</taxon>
        <taxon>Zizaniinae</taxon>
        <taxon>Zizania</taxon>
    </lineage>
</organism>